<evidence type="ECO:0000256" key="1">
    <source>
        <dbReference type="ARBA" id="ARBA00022908"/>
    </source>
</evidence>
<dbReference type="GO" id="GO:0015074">
    <property type="term" value="P:DNA integration"/>
    <property type="evidence" value="ECO:0007669"/>
    <property type="project" value="UniProtKB-KW"/>
</dbReference>
<dbReference type="PANTHER" id="PTHR30349">
    <property type="entry name" value="PHAGE INTEGRASE-RELATED"/>
    <property type="match status" value="1"/>
</dbReference>
<keyword evidence="3" id="KW-0233">DNA recombination</keyword>
<evidence type="ECO:0000256" key="2">
    <source>
        <dbReference type="ARBA" id="ARBA00023125"/>
    </source>
</evidence>
<dbReference type="InterPro" id="IPR013762">
    <property type="entry name" value="Integrase-like_cat_sf"/>
</dbReference>
<dbReference type="CDD" id="cd01189">
    <property type="entry name" value="INT_ICEBs1_C_like"/>
    <property type="match status" value="1"/>
</dbReference>
<dbReference type="GO" id="GO:0006310">
    <property type="term" value="P:DNA recombination"/>
    <property type="evidence" value="ECO:0007669"/>
    <property type="project" value="UniProtKB-KW"/>
</dbReference>
<evidence type="ECO:0000313" key="6">
    <source>
        <dbReference type="Proteomes" id="UP000219353"/>
    </source>
</evidence>
<dbReference type="RefSeq" id="WP_097112618.1">
    <property type="nucleotide sequence ID" value="NZ_OBEB01000008.1"/>
</dbReference>
<dbReference type="SUPFAM" id="SSF56349">
    <property type="entry name" value="DNA breaking-rejoining enzymes"/>
    <property type="match status" value="1"/>
</dbReference>
<dbReference type="InterPro" id="IPR010998">
    <property type="entry name" value="Integrase_recombinase_N"/>
</dbReference>
<keyword evidence="1" id="KW-0229">DNA integration</keyword>
<keyword evidence="2" id="KW-0238">DNA-binding</keyword>
<dbReference type="PANTHER" id="PTHR30349:SF36">
    <property type="entry name" value="PROPHAGE INTEGRASE INTR-RELATED"/>
    <property type="match status" value="1"/>
</dbReference>
<dbReference type="GO" id="GO:0003677">
    <property type="term" value="F:DNA binding"/>
    <property type="evidence" value="ECO:0007669"/>
    <property type="project" value="UniProtKB-KW"/>
</dbReference>
<sequence>MASIRKREGSPNLLIDFKYMGTRCREQTALPDTGANRKTLEKLIQKIEAEILLGSFVYSNYFPSSKMVARFEKQQQRLLAGNRATRLPTFAEFANIWLDEMQVSWRVSYEKTMRLIIQNRLNPYFGAMEVDHITKADLIQFRATLGKVRRENGEQISAGYINRHLKVIQMILCEAADRYQFTAPVRLKPLKMKKSDVDPFTLDEVERFLIQVPAAFVDYYIVRFFTGMRTGEIDGLKWRFVDFDRGIILVRETWVGGRAEYTKNDGSQREIIMSQPVRESLERQFGATGKGEFVFATRNGTPYNHRNITQRIWYPTLKACGLRERVPYQTRHTAATLWLGAGENPEWIARQMGHTTTEMLFRVYSRFVPNLTRQDGSAFESLLLKYLKQGAA</sequence>
<keyword evidence="6" id="KW-1185">Reference proteome</keyword>
<evidence type="ECO:0000259" key="4">
    <source>
        <dbReference type="PROSITE" id="PS51898"/>
    </source>
</evidence>
<reference evidence="6" key="1">
    <citation type="submission" date="2017-09" db="EMBL/GenBank/DDBJ databases">
        <authorList>
            <person name="Varghese N."/>
            <person name="Submissions S."/>
        </authorList>
    </citation>
    <scope>NUCLEOTIDE SEQUENCE [LARGE SCALE GENOMIC DNA]</scope>
    <source>
        <strain evidence="6">CGMCC 1.12461</strain>
    </source>
</reference>
<dbReference type="AlphaFoldDB" id="A0A285JHF6"/>
<dbReference type="Pfam" id="PF00589">
    <property type="entry name" value="Phage_integrase"/>
    <property type="match status" value="1"/>
</dbReference>
<gene>
    <name evidence="5" type="ORF">SAMN06297280_3436</name>
</gene>
<dbReference type="Proteomes" id="UP000219353">
    <property type="component" value="Unassembled WGS sequence"/>
</dbReference>
<dbReference type="InterPro" id="IPR050090">
    <property type="entry name" value="Tyrosine_recombinase_XerCD"/>
</dbReference>
<accession>A0A285JHF6</accession>
<organism evidence="5 6">
    <name type="scientific">Arsukibacterium tuosuense</name>
    <dbReference type="NCBI Taxonomy" id="1323745"/>
    <lineage>
        <taxon>Bacteria</taxon>
        <taxon>Pseudomonadati</taxon>
        <taxon>Pseudomonadota</taxon>
        <taxon>Gammaproteobacteria</taxon>
        <taxon>Chromatiales</taxon>
        <taxon>Chromatiaceae</taxon>
        <taxon>Arsukibacterium</taxon>
    </lineage>
</organism>
<dbReference type="InterPro" id="IPR002104">
    <property type="entry name" value="Integrase_catalytic"/>
</dbReference>
<name>A0A285JHF6_9GAMM</name>
<dbReference type="Pfam" id="PF14659">
    <property type="entry name" value="Phage_int_SAM_3"/>
    <property type="match status" value="1"/>
</dbReference>
<evidence type="ECO:0000313" key="5">
    <source>
        <dbReference type="EMBL" id="SNY58561.1"/>
    </source>
</evidence>
<proteinExistence type="predicted"/>
<dbReference type="OrthoDB" id="5391994at2"/>
<dbReference type="EMBL" id="OBEB01000008">
    <property type="protein sequence ID" value="SNY58561.1"/>
    <property type="molecule type" value="Genomic_DNA"/>
</dbReference>
<dbReference type="InterPro" id="IPR011010">
    <property type="entry name" value="DNA_brk_join_enz"/>
</dbReference>
<dbReference type="InterPro" id="IPR004107">
    <property type="entry name" value="Integrase_SAM-like_N"/>
</dbReference>
<dbReference type="Gene3D" id="1.10.150.130">
    <property type="match status" value="1"/>
</dbReference>
<feature type="domain" description="Tyr recombinase" evidence="4">
    <location>
        <begin position="195"/>
        <end position="377"/>
    </location>
</feature>
<protein>
    <submittedName>
        <fullName evidence="5">Integrase</fullName>
    </submittedName>
</protein>
<evidence type="ECO:0000256" key="3">
    <source>
        <dbReference type="ARBA" id="ARBA00023172"/>
    </source>
</evidence>
<dbReference type="Gene3D" id="1.10.443.10">
    <property type="entry name" value="Intergrase catalytic core"/>
    <property type="match status" value="1"/>
</dbReference>
<dbReference type="Pfam" id="PF12167">
    <property type="entry name" value="Arm-DNA-bind_2"/>
    <property type="match status" value="1"/>
</dbReference>
<dbReference type="PROSITE" id="PS51898">
    <property type="entry name" value="TYR_RECOMBINASE"/>
    <property type="match status" value="1"/>
</dbReference>
<dbReference type="InterPro" id="IPR022000">
    <property type="entry name" value="Min27-like_integrase_DNA_bind"/>
</dbReference>